<dbReference type="GO" id="GO:0016757">
    <property type="term" value="F:glycosyltransferase activity"/>
    <property type="evidence" value="ECO:0007669"/>
    <property type="project" value="TreeGrafter"/>
</dbReference>
<reference evidence="2" key="1">
    <citation type="submission" date="2015-07" db="EMBL/GenBank/DDBJ databases">
        <title>Draft Genome Sequences of Anaerolinea thermolimosa IMO-1, Bellilinea caldifistulae GOMI-1, Leptolinea tardivitalis YMTK-2, Levilinea saccharolytica KIBI-1,Longilinea arvoryzae KOME-1, Previously Described as Members of the Anaerolineaceae (Chloroflexi).</title>
        <authorList>
            <person name="Sekiguchi Y."/>
            <person name="Ohashi A."/>
            <person name="Matsuura N."/>
            <person name="Tourlousse M.D."/>
        </authorList>
    </citation>
    <scope>NUCLEOTIDE SEQUENCE [LARGE SCALE GENOMIC DNA]</scope>
    <source>
        <strain evidence="2">KOME-1</strain>
    </source>
</reference>
<proteinExistence type="predicted"/>
<dbReference type="InterPro" id="IPR028098">
    <property type="entry name" value="Glyco_trans_4-like_N"/>
</dbReference>
<feature type="domain" description="Glycosyltransferase subfamily 4-like N-terminal" evidence="1">
    <location>
        <begin position="16"/>
        <end position="208"/>
    </location>
</feature>
<dbReference type="PANTHER" id="PTHR12526">
    <property type="entry name" value="GLYCOSYLTRANSFERASE"/>
    <property type="match status" value="1"/>
</dbReference>
<dbReference type="PANTHER" id="PTHR12526:SF600">
    <property type="entry name" value="GLYCOSYL TRANSFERASE GROUP 1"/>
    <property type="match status" value="1"/>
</dbReference>
<gene>
    <name evidence="2" type="ORF">LARV_01228</name>
</gene>
<protein>
    <submittedName>
        <fullName evidence="2">Glycosyltransferase</fullName>
    </submittedName>
</protein>
<dbReference type="SUPFAM" id="SSF53756">
    <property type="entry name" value="UDP-Glycosyltransferase/glycogen phosphorylase"/>
    <property type="match status" value="1"/>
</dbReference>
<dbReference type="Gene3D" id="3.40.50.2000">
    <property type="entry name" value="Glycogen Phosphorylase B"/>
    <property type="match status" value="2"/>
</dbReference>
<sequence length="411" mass="46475">MQILFLSRWYPYPANNGSKLRIWNLLRALGRRHTVTLVSFVDPAEGTPDLEGLRGIVSEVHTVPWREFDPGSLRALVGFFALAPRWMVDTFSPQMAETIRRVLHSQKYDLVIASQVVMGAYAGHFENVPAILEEVELGVYFQKQERAVSAFRKIRHSLTLFKLRLYLRNLLKRFSGYTVVSEREKGLLEGMVSGSERVRIIPNCVELEDYRDIRMPKRENSLIYAGSFRYDVNYEAMQWFVGEVFPRILAEIPTAQLTITGDPAGKRIEPRTHVMQVGLVPDVRPVVASSMISLAPLQTGGGTRLKILEAMALRSPVVSTSKGAEGLEVRAGEHLLVADSPQDFAAAVIRLLKDETLRESITEAGYRLVEEKYSWQKALIFFLKWIETIPTGSLSGISQLETRHVDDDEKN</sequence>
<dbReference type="EMBL" id="DF967972">
    <property type="protein sequence ID" value="GAP13474.1"/>
    <property type="molecule type" value="Genomic_DNA"/>
</dbReference>
<dbReference type="RefSeq" id="WP_075072808.1">
    <property type="nucleotide sequence ID" value="NZ_DF967972.1"/>
</dbReference>
<dbReference type="OrthoDB" id="9807209at2"/>
<dbReference type="Pfam" id="PF13692">
    <property type="entry name" value="Glyco_trans_1_4"/>
    <property type="match status" value="1"/>
</dbReference>
<keyword evidence="2" id="KW-0808">Transferase</keyword>
<dbReference type="Proteomes" id="UP000055060">
    <property type="component" value="Unassembled WGS sequence"/>
</dbReference>
<evidence type="ECO:0000259" key="1">
    <source>
        <dbReference type="Pfam" id="PF13439"/>
    </source>
</evidence>
<dbReference type="Pfam" id="PF13439">
    <property type="entry name" value="Glyco_transf_4"/>
    <property type="match status" value="1"/>
</dbReference>
<evidence type="ECO:0000313" key="3">
    <source>
        <dbReference type="Proteomes" id="UP000055060"/>
    </source>
</evidence>
<dbReference type="CDD" id="cd03801">
    <property type="entry name" value="GT4_PimA-like"/>
    <property type="match status" value="1"/>
</dbReference>
<name>A0A0S7BHB3_9CHLR</name>
<dbReference type="STRING" id="360412.LARV_01228"/>
<evidence type="ECO:0000313" key="2">
    <source>
        <dbReference type="EMBL" id="GAP13474.1"/>
    </source>
</evidence>
<accession>A0A0S7BHB3</accession>
<keyword evidence="3" id="KW-1185">Reference proteome</keyword>
<dbReference type="AlphaFoldDB" id="A0A0S7BHB3"/>
<organism evidence="2">
    <name type="scientific">Longilinea arvoryzae</name>
    <dbReference type="NCBI Taxonomy" id="360412"/>
    <lineage>
        <taxon>Bacteria</taxon>
        <taxon>Bacillati</taxon>
        <taxon>Chloroflexota</taxon>
        <taxon>Anaerolineae</taxon>
        <taxon>Anaerolineales</taxon>
        <taxon>Anaerolineaceae</taxon>
        <taxon>Longilinea</taxon>
    </lineage>
</organism>